<name>A0A7S3PBW5_9STRA</name>
<proteinExistence type="predicted"/>
<organism evidence="1">
    <name type="scientific">Amphora coffeiformis</name>
    <dbReference type="NCBI Taxonomy" id="265554"/>
    <lineage>
        <taxon>Eukaryota</taxon>
        <taxon>Sar</taxon>
        <taxon>Stramenopiles</taxon>
        <taxon>Ochrophyta</taxon>
        <taxon>Bacillariophyta</taxon>
        <taxon>Bacillariophyceae</taxon>
        <taxon>Bacillariophycidae</taxon>
        <taxon>Thalassiophysales</taxon>
        <taxon>Catenulaceae</taxon>
        <taxon>Amphora</taxon>
    </lineage>
</organism>
<accession>A0A7S3PBW5</accession>
<reference evidence="1" key="1">
    <citation type="submission" date="2021-01" db="EMBL/GenBank/DDBJ databases">
        <authorList>
            <person name="Corre E."/>
            <person name="Pelletier E."/>
            <person name="Niang G."/>
            <person name="Scheremetjew M."/>
            <person name="Finn R."/>
            <person name="Kale V."/>
            <person name="Holt S."/>
            <person name="Cochrane G."/>
            <person name="Meng A."/>
            <person name="Brown T."/>
            <person name="Cohen L."/>
        </authorList>
    </citation>
    <scope>NUCLEOTIDE SEQUENCE</scope>
    <source>
        <strain evidence="1">CCMP127</strain>
    </source>
</reference>
<dbReference type="AlphaFoldDB" id="A0A7S3PBW5"/>
<sequence length="103" mass="11675">MDTRRVMAFVPGRIIEPGRPPTLPIAVLVLGQDSSLPAVMRNRRGCDLKLETHSFQLVRREPTALSHDDFLTNDEKIERVLSFYVTAYAPPQEKKTATTLLRL</sequence>
<protein>
    <submittedName>
        <fullName evidence="1">Uncharacterized protein</fullName>
    </submittedName>
</protein>
<dbReference type="EMBL" id="HBIM01020770">
    <property type="protein sequence ID" value="CAE0418700.1"/>
    <property type="molecule type" value="Transcribed_RNA"/>
</dbReference>
<evidence type="ECO:0000313" key="1">
    <source>
        <dbReference type="EMBL" id="CAE0418700.1"/>
    </source>
</evidence>
<gene>
    <name evidence="1" type="ORF">ACOF00016_LOCUS15568</name>
</gene>